<feature type="region of interest" description="Disordered" evidence="9">
    <location>
        <begin position="1"/>
        <end position="21"/>
    </location>
</feature>
<evidence type="ECO:0000256" key="7">
    <source>
        <dbReference type="HAMAP-Rule" id="MF_00270"/>
    </source>
</evidence>
<evidence type="ECO:0000256" key="5">
    <source>
        <dbReference type="ARBA" id="ARBA00023274"/>
    </source>
</evidence>
<dbReference type="NCBIfam" id="TIGR00165">
    <property type="entry name" value="S18"/>
    <property type="match status" value="1"/>
</dbReference>
<dbReference type="RefSeq" id="WP_163791252.1">
    <property type="nucleotide sequence ID" value="NZ_AP022587.1"/>
</dbReference>
<reference evidence="10 11" key="1">
    <citation type="journal article" date="2019" name="Emerg. Microbes Infect.">
        <title>Comprehensive subspecies identification of 175 nontuberculous mycobacteria species based on 7547 genomic profiles.</title>
        <authorList>
            <person name="Matsumoto Y."/>
            <person name="Kinjo T."/>
            <person name="Motooka D."/>
            <person name="Nabeya D."/>
            <person name="Jung N."/>
            <person name="Uechi K."/>
            <person name="Horii T."/>
            <person name="Iida T."/>
            <person name="Fujita J."/>
            <person name="Nakamura S."/>
        </authorList>
    </citation>
    <scope>NUCLEOTIDE SEQUENCE [LARGE SCALE GENOMIC DNA]</scope>
    <source>
        <strain evidence="10 11">JCM 17783</strain>
    </source>
</reference>
<evidence type="ECO:0000256" key="6">
    <source>
        <dbReference type="ARBA" id="ARBA00035141"/>
    </source>
</evidence>
<keyword evidence="5 7" id="KW-0687">Ribonucleoprotein</keyword>
<dbReference type="InterPro" id="IPR036870">
    <property type="entry name" value="Ribosomal_bS18_sf"/>
</dbReference>
<evidence type="ECO:0000256" key="2">
    <source>
        <dbReference type="ARBA" id="ARBA00022730"/>
    </source>
</evidence>
<sequence length="85" mass="9890">MAGKSKNKTRPTRTQPAEKKRNLLSSLGLKYVDYKDITTLRMFLSERGRIRSRRVTGLTVQQQRQVAIAIRNAREMALLPYINER</sequence>
<keyword evidence="4 7" id="KW-0689">Ribosomal protein</keyword>
<evidence type="ECO:0000313" key="10">
    <source>
        <dbReference type="EMBL" id="BBY23521.1"/>
    </source>
</evidence>
<dbReference type="GO" id="GO:0022627">
    <property type="term" value="C:cytosolic small ribosomal subunit"/>
    <property type="evidence" value="ECO:0007669"/>
    <property type="project" value="TreeGrafter"/>
</dbReference>
<gene>
    <name evidence="10" type="primary">rpsR.2</name>
    <name evidence="7" type="synonym">rpsR</name>
    <name evidence="10" type="ORF">MSTO_37260</name>
</gene>
<evidence type="ECO:0000256" key="9">
    <source>
        <dbReference type="SAM" id="MobiDB-lite"/>
    </source>
</evidence>
<dbReference type="SUPFAM" id="SSF46911">
    <property type="entry name" value="Ribosomal protein S18"/>
    <property type="match status" value="1"/>
</dbReference>
<comment type="similarity">
    <text evidence="1 7 8">Belongs to the bacterial ribosomal protein bS18 family.</text>
</comment>
<evidence type="ECO:0000313" key="11">
    <source>
        <dbReference type="Proteomes" id="UP000467130"/>
    </source>
</evidence>
<dbReference type="AlphaFoldDB" id="A0A7I7QBJ5"/>
<evidence type="ECO:0000256" key="8">
    <source>
        <dbReference type="RuleBase" id="RU003910"/>
    </source>
</evidence>
<keyword evidence="3 7" id="KW-0694">RNA-binding</keyword>
<dbReference type="PANTHER" id="PTHR13479:SF40">
    <property type="entry name" value="SMALL RIBOSOMAL SUBUNIT PROTEIN BS18M"/>
    <property type="match status" value="1"/>
</dbReference>
<keyword evidence="2 7" id="KW-0699">rRNA-binding</keyword>
<dbReference type="HAMAP" id="MF_00270">
    <property type="entry name" value="Ribosomal_bS18"/>
    <property type="match status" value="1"/>
</dbReference>
<evidence type="ECO:0000256" key="4">
    <source>
        <dbReference type="ARBA" id="ARBA00022980"/>
    </source>
</evidence>
<dbReference type="GO" id="GO:0006412">
    <property type="term" value="P:translation"/>
    <property type="evidence" value="ECO:0007669"/>
    <property type="project" value="UniProtKB-UniRule"/>
</dbReference>
<dbReference type="Gene3D" id="4.10.640.10">
    <property type="entry name" value="Ribosomal protein S18"/>
    <property type="match status" value="1"/>
</dbReference>
<dbReference type="InterPro" id="IPR018275">
    <property type="entry name" value="Ribosomal_bS18_CS"/>
</dbReference>
<dbReference type="GO" id="GO:0003735">
    <property type="term" value="F:structural constituent of ribosome"/>
    <property type="evidence" value="ECO:0007669"/>
    <property type="project" value="InterPro"/>
</dbReference>
<protein>
    <recommendedName>
        <fullName evidence="6 7">Small ribosomal subunit protein bS18</fullName>
    </recommendedName>
</protein>
<dbReference type="GO" id="GO:0070181">
    <property type="term" value="F:small ribosomal subunit rRNA binding"/>
    <property type="evidence" value="ECO:0007669"/>
    <property type="project" value="TreeGrafter"/>
</dbReference>
<dbReference type="FunFam" id="4.10.640.10:FF:000016">
    <property type="entry name" value="30S ribosomal protein S18"/>
    <property type="match status" value="1"/>
</dbReference>
<dbReference type="KEGG" id="msto:MSTO_37260"/>
<keyword evidence="11" id="KW-1185">Reference proteome</keyword>
<proteinExistence type="inferred from homology"/>
<dbReference type="Proteomes" id="UP000467130">
    <property type="component" value="Chromosome"/>
</dbReference>
<name>A0A7I7QBJ5_9MYCO</name>
<dbReference type="EMBL" id="AP022587">
    <property type="protein sequence ID" value="BBY23521.1"/>
    <property type="molecule type" value="Genomic_DNA"/>
</dbReference>
<dbReference type="Pfam" id="PF01084">
    <property type="entry name" value="Ribosomal_S18"/>
    <property type="match status" value="1"/>
</dbReference>
<evidence type="ECO:0000256" key="3">
    <source>
        <dbReference type="ARBA" id="ARBA00022884"/>
    </source>
</evidence>
<accession>A0A7I7QBJ5</accession>
<comment type="subunit">
    <text evidence="7">Part of the 30S ribosomal subunit. Forms a tight heterodimer with protein bS6.</text>
</comment>
<evidence type="ECO:0000256" key="1">
    <source>
        <dbReference type="ARBA" id="ARBA00005589"/>
    </source>
</evidence>
<dbReference type="PRINTS" id="PR00974">
    <property type="entry name" value="RIBOSOMALS18"/>
</dbReference>
<dbReference type="InterPro" id="IPR001648">
    <property type="entry name" value="Ribosomal_bS18"/>
</dbReference>
<organism evidence="10 11">
    <name type="scientific">Mycobacterium stomatepiae</name>
    <dbReference type="NCBI Taxonomy" id="470076"/>
    <lineage>
        <taxon>Bacteria</taxon>
        <taxon>Bacillati</taxon>
        <taxon>Actinomycetota</taxon>
        <taxon>Actinomycetes</taxon>
        <taxon>Mycobacteriales</taxon>
        <taxon>Mycobacteriaceae</taxon>
        <taxon>Mycobacterium</taxon>
        <taxon>Mycobacterium simiae complex</taxon>
    </lineage>
</organism>
<feature type="compositionally biased region" description="Basic residues" evidence="9">
    <location>
        <begin position="1"/>
        <end position="11"/>
    </location>
</feature>
<dbReference type="PROSITE" id="PS00057">
    <property type="entry name" value="RIBOSOMAL_S18"/>
    <property type="match status" value="1"/>
</dbReference>
<dbReference type="PANTHER" id="PTHR13479">
    <property type="entry name" value="30S RIBOSOMAL PROTEIN S18"/>
    <property type="match status" value="1"/>
</dbReference>
<comment type="function">
    <text evidence="7">Binds as a heterodimer with protein bS6 to the central domain of the 16S rRNA, where it helps stabilize the platform of the 30S subunit.</text>
</comment>